<dbReference type="SMART" id="SM00222">
    <property type="entry name" value="Sec7"/>
    <property type="match status" value="1"/>
</dbReference>
<dbReference type="Gene3D" id="1.10.1000.11">
    <property type="entry name" value="Arf Nucleotide-binding Site Opener,domain 2"/>
    <property type="match status" value="1"/>
</dbReference>
<dbReference type="GO" id="GO:0005829">
    <property type="term" value="C:cytosol"/>
    <property type="evidence" value="ECO:0007669"/>
    <property type="project" value="UniProtKB-SubCell"/>
</dbReference>
<evidence type="ECO:0000313" key="7">
    <source>
        <dbReference type="Proteomes" id="UP000265515"/>
    </source>
</evidence>
<evidence type="ECO:0000313" key="6">
    <source>
        <dbReference type="EMBL" id="GBG74811.1"/>
    </source>
</evidence>
<dbReference type="GO" id="GO:0032012">
    <property type="term" value="P:regulation of ARF protein signal transduction"/>
    <property type="evidence" value="ECO:0007669"/>
    <property type="project" value="InterPro"/>
</dbReference>
<gene>
    <name evidence="6" type="ORF">CBR_g19322</name>
</gene>
<organism evidence="6 7">
    <name type="scientific">Chara braunii</name>
    <name type="common">Braun's stonewort</name>
    <dbReference type="NCBI Taxonomy" id="69332"/>
    <lineage>
        <taxon>Eukaryota</taxon>
        <taxon>Viridiplantae</taxon>
        <taxon>Streptophyta</taxon>
        <taxon>Charophyceae</taxon>
        <taxon>Charales</taxon>
        <taxon>Characeae</taxon>
        <taxon>Chara</taxon>
    </lineage>
</organism>
<dbReference type="Pfam" id="PF01369">
    <property type="entry name" value="Sec7"/>
    <property type="match status" value="1"/>
</dbReference>
<feature type="compositionally biased region" description="Low complexity" evidence="4">
    <location>
        <begin position="1148"/>
        <end position="1174"/>
    </location>
</feature>
<dbReference type="STRING" id="69332.A0A388KXP4"/>
<dbReference type="InterPro" id="IPR016024">
    <property type="entry name" value="ARM-type_fold"/>
</dbReference>
<reference evidence="6 7" key="1">
    <citation type="journal article" date="2018" name="Cell">
        <title>The Chara Genome: Secondary Complexity and Implications for Plant Terrestrialization.</title>
        <authorList>
            <person name="Nishiyama T."/>
            <person name="Sakayama H."/>
            <person name="Vries J.D."/>
            <person name="Buschmann H."/>
            <person name="Saint-Marcoux D."/>
            <person name="Ullrich K.K."/>
            <person name="Haas F.B."/>
            <person name="Vanderstraeten L."/>
            <person name="Becker D."/>
            <person name="Lang D."/>
            <person name="Vosolsobe S."/>
            <person name="Rombauts S."/>
            <person name="Wilhelmsson P.K.I."/>
            <person name="Janitza P."/>
            <person name="Kern R."/>
            <person name="Heyl A."/>
            <person name="Rumpler F."/>
            <person name="Villalobos L.I.A.C."/>
            <person name="Clay J.M."/>
            <person name="Skokan R."/>
            <person name="Toyoda A."/>
            <person name="Suzuki Y."/>
            <person name="Kagoshima H."/>
            <person name="Schijlen E."/>
            <person name="Tajeshwar N."/>
            <person name="Catarino B."/>
            <person name="Hetherington A.J."/>
            <person name="Saltykova A."/>
            <person name="Bonnot C."/>
            <person name="Breuninger H."/>
            <person name="Symeonidi A."/>
            <person name="Radhakrishnan G.V."/>
            <person name="Van Nieuwerburgh F."/>
            <person name="Deforce D."/>
            <person name="Chang C."/>
            <person name="Karol K.G."/>
            <person name="Hedrich R."/>
            <person name="Ulvskov P."/>
            <person name="Glockner G."/>
            <person name="Delwiche C.F."/>
            <person name="Petrasek J."/>
            <person name="Van de Peer Y."/>
            <person name="Friml J."/>
            <person name="Beilby M."/>
            <person name="Dolan L."/>
            <person name="Kohara Y."/>
            <person name="Sugano S."/>
            <person name="Fujiyama A."/>
            <person name="Delaux P.-M."/>
            <person name="Quint M."/>
            <person name="TheiBen G."/>
            <person name="Hagemann M."/>
            <person name="Harholt J."/>
            <person name="Dunand C."/>
            <person name="Zachgo S."/>
            <person name="Langdale J."/>
            <person name="Maumus F."/>
            <person name="Straeten D.V.D."/>
            <person name="Gould S.B."/>
            <person name="Rensing S.A."/>
        </authorList>
    </citation>
    <scope>NUCLEOTIDE SEQUENCE [LARGE SCALE GENOMIC DNA]</scope>
    <source>
        <strain evidence="6 7">S276</strain>
    </source>
</reference>
<keyword evidence="3" id="KW-0344">Guanine-nucleotide releasing factor</keyword>
<dbReference type="OMA" id="CRDIRHH"/>
<feature type="compositionally biased region" description="Gly residues" evidence="4">
    <location>
        <begin position="373"/>
        <end position="382"/>
    </location>
</feature>
<dbReference type="Pfam" id="PF12783">
    <property type="entry name" value="Sec7-like_HUS"/>
    <property type="match status" value="1"/>
</dbReference>
<dbReference type="GO" id="GO:0016192">
    <property type="term" value="P:vesicle-mediated transport"/>
    <property type="evidence" value="ECO:0007669"/>
    <property type="project" value="UniProtKB-ARBA"/>
</dbReference>
<dbReference type="InterPro" id="IPR023394">
    <property type="entry name" value="Sec7_C_sf"/>
</dbReference>
<evidence type="ECO:0000256" key="2">
    <source>
        <dbReference type="ARBA" id="ARBA00004514"/>
    </source>
</evidence>
<dbReference type="FunFam" id="1.10.1000.11:FF:000002">
    <property type="entry name" value="Cytohesin 1"/>
    <property type="match status" value="1"/>
</dbReference>
<feature type="region of interest" description="Disordered" evidence="4">
    <location>
        <begin position="272"/>
        <end position="396"/>
    </location>
</feature>
<dbReference type="Gene3D" id="1.10.220.20">
    <property type="match status" value="1"/>
</dbReference>
<feature type="compositionally biased region" description="Low complexity" evidence="4">
    <location>
        <begin position="1074"/>
        <end position="1100"/>
    </location>
</feature>
<feature type="region of interest" description="Disordered" evidence="4">
    <location>
        <begin position="662"/>
        <end position="681"/>
    </location>
</feature>
<dbReference type="Gramene" id="GBG74811">
    <property type="protein sequence ID" value="GBG74811"/>
    <property type="gene ID" value="CBR_g19322"/>
</dbReference>
<protein>
    <recommendedName>
        <fullName evidence="5">SEC7 domain-containing protein</fullName>
    </recommendedName>
</protein>
<dbReference type="EMBL" id="BFEA01000211">
    <property type="protein sequence ID" value="GBG74811.1"/>
    <property type="molecule type" value="Genomic_DNA"/>
</dbReference>
<evidence type="ECO:0000256" key="4">
    <source>
        <dbReference type="SAM" id="MobiDB-lite"/>
    </source>
</evidence>
<feature type="region of interest" description="Disordered" evidence="4">
    <location>
        <begin position="1069"/>
        <end position="1100"/>
    </location>
</feature>
<dbReference type="Proteomes" id="UP000265515">
    <property type="component" value="Unassembled WGS sequence"/>
</dbReference>
<proteinExistence type="predicted"/>
<comment type="subcellular location">
    <subcellularLocation>
        <location evidence="2">Cytoplasm</location>
        <location evidence="2">Cytosol</location>
    </subcellularLocation>
    <subcellularLocation>
        <location evidence="1">Membrane</location>
        <topology evidence="1">Peripheral membrane protein</topology>
        <orientation evidence="1">Cytoplasmic side</orientation>
    </subcellularLocation>
</comment>
<dbReference type="OrthoDB" id="430364at2759"/>
<feature type="compositionally biased region" description="Basic and acidic residues" evidence="4">
    <location>
        <begin position="288"/>
        <end position="300"/>
    </location>
</feature>
<comment type="caution">
    <text evidence="6">The sequence shown here is derived from an EMBL/GenBank/DDBJ whole genome shotgun (WGS) entry which is preliminary data.</text>
</comment>
<evidence type="ECO:0000256" key="1">
    <source>
        <dbReference type="ARBA" id="ARBA00004287"/>
    </source>
</evidence>
<dbReference type="GO" id="GO:0005085">
    <property type="term" value="F:guanyl-nucleotide exchange factor activity"/>
    <property type="evidence" value="ECO:0007669"/>
    <property type="project" value="UniProtKB-KW"/>
</dbReference>
<dbReference type="InterPro" id="IPR032691">
    <property type="entry name" value="Mon2/Sec7/BIG1-like_HUS"/>
</dbReference>
<feature type="compositionally biased region" description="Gly residues" evidence="4">
    <location>
        <begin position="342"/>
        <end position="358"/>
    </location>
</feature>
<feature type="compositionally biased region" description="Gly residues" evidence="4">
    <location>
        <begin position="1132"/>
        <end position="1141"/>
    </location>
</feature>
<dbReference type="PANTHER" id="PTHR10663:SF388">
    <property type="entry name" value="GOLGI-SPECIFIC BREFELDIN A-RESISTANCE GUANINE NUCLEOTIDE EXCHANGE FACTOR 1"/>
    <property type="match status" value="1"/>
</dbReference>
<keyword evidence="7" id="KW-1185">Reference proteome</keyword>
<dbReference type="GO" id="GO:0012505">
    <property type="term" value="C:endomembrane system"/>
    <property type="evidence" value="ECO:0007669"/>
    <property type="project" value="UniProtKB-ARBA"/>
</dbReference>
<evidence type="ECO:0000259" key="5">
    <source>
        <dbReference type="PROSITE" id="PS50190"/>
    </source>
</evidence>
<dbReference type="InterPro" id="IPR056604">
    <property type="entry name" value="GBF1-like_TPR"/>
</dbReference>
<dbReference type="InterPro" id="IPR035999">
    <property type="entry name" value="Sec7_dom_sf"/>
</dbReference>
<dbReference type="PROSITE" id="PS50190">
    <property type="entry name" value="SEC7"/>
    <property type="match status" value="1"/>
</dbReference>
<dbReference type="SUPFAM" id="SSF48371">
    <property type="entry name" value="ARM repeat"/>
    <property type="match status" value="1"/>
</dbReference>
<dbReference type="Pfam" id="PF23325">
    <property type="entry name" value="TPR_28"/>
    <property type="match status" value="1"/>
</dbReference>
<feature type="compositionally biased region" description="Gly residues" evidence="4">
    <location>
        <begin position="671"/>
        <end position="681"/>
    </location>
</feature>
<feature type="domain" description="SEC7" evidence="5">
    <location>
        <begin position="707"/>
        <end position="896"/>
    </location>
</feature>
<feature type="region of interest" description="Disordered" evidence="4">
    <location>
        <begin position="1120"/>
        <end position="1174"/>
    </location>
</feature>
<dbReference type="GO" id="GO:0016020">
    <property type="term" value="C:membrane"/>
    <property type="evidence" value="ECO:0007669"/>
    <property type="project" value="UniProtKB-SubCell"/>
</dbReference>
<name>A0A388KXP4_CHABU</name>
<evidence type="ECO:0000256" key="3">
    <source>
        <dbReference type="ARBA" id="ARBA00022658"/>
    </source>
</evidence>
<dbReference type="PANTHER" id="PTHR10663">
    <property type="entry name" value="GUANYL-NUCLEOTIDE EXCHANGE FACTOR"/>
    <property type="match status" value="1"/>
</dbReference>
<dbReference type="CDD" id="cd00171">
    <property type="entry name" value="Sec7"/>
    <property type="match status" value="1"/>
</dbReference>
<sequence length="1718" mass="183384">MMGPRLGEGGGEGRWRDGGGFGSMKLECAGSVACMVNAEIQAVVAVMRQNTRWAATRFSEDDSADDPLLLSFKLLRKEIFSWQDWNQVSPPRYLIAFLEVIRSPETSAPITSVALSAVYKILSIEIFDANSLDAAGAMHLIVDAVTGCRFEVTDPASEEVVLIKILQVLLSCLKCRAGALITERDVCNVINTCFRVVHQSVTKGELLQRMSCHIMQEMIRAIFGRLAYLPEVDGRGISGGSAKGSVSFGRGGERERMARRVDGAAVYRVKKGTRNVESGPGGGGVASERGEEGGGARGEENGTVSHGDGGAGGAVGESFGVAGRKEGGAAGGGPAAAAAAAAGGGGGEGGVGGGGFVWSGGDTPVGAEPSAEGGDGVGGGDGGSERVEEQSSGKMEVPPPYGVSCLVEVFQFLCSLVSLNDGELRTLGPPGSQMAALHDPEDMSLFGLALINSALEVGGSNFARHPRLLALVQDELFRNLMQMGLSQNLSLLSLVCGIILSLYRHLRRHLKLQLEAAFEFVLIPLAQGKLCSYEQQEVAIEALVDLCRQPTFMPDLYANMDCDIMCENTFEDLSNLLSKNAFPVNSPLSAVNVLSLEGLLAVVHAIARRTAMAAGADSNGGPLDASYLSSIYSTSSSSSVSSLSRVALAGAPECAVSASLSTVSSPTRTGGSKGGRGGGDGGEVKEYTQFWKDRCADCEDAGVWVEFLRRQKFIKRRLMIGADHFNRDPKKGLEFLQGQRLLPAELDPKSVACFFRYTPGLDKNLLGEYFGDRDDFNIKVLHAYVSEFDFTDMSLDTALRTFLESFRLPGEAQKIERIMEAFAGRFFEHCQGVFEHKDAAFVLSYSAIILNTDLHNGQVRRKMTEEEFIRNNKSINNGKDLPRELLVDLYHSIARNELRITDSGVVASEMTYSRWVDLIRRSKVVALFVPCEDLPLLDLDMFGIMWGPAIAAISVVFDHAEEEDVLNECRDGFLAVAKISAYYCMKDVIDNLAVSLCKFTTLLNPGAERPAFAFVEDSKAKMAAETVFFIANNYGDHIRTGWRNLVDCIVRLHRLRLLPRFFLESEETAGAPGGVSSPPSSSSVQAPPQQAAAGSSPSSPVLRPSSAVVAVLLPDSSGVVGTAPAPSSESGAAGGGAGGGANHRTRWSMSSGGSSGASSSLGVLPPARGRSGSSGLMGRFSQLWSLETDSPTQDQIAAYQFMARAMETCRVEEIFTRSRSLAPESLVQLAKALVAAGPRPQKPAIGGGGGGGGGALALQEEEETAVLCLDLLMQVTFCNRDRVLLIWSVVRDHLDKIMATSLTPGPLVEKAVFELLRTGLRLMSLSEEVAEELLRSLQLILRLDAKVADSLCERIASDILQLLKVNFHHIRSPMGWRTVCSLLAKTARHPDAAETGFDALTFIMSDSSHITQANFLACLETGLAFAEARVGGVDRSMRALTLVGGLVGNLTRWATALGDGGSGGLGGTMGGGGAGYGGGGAGLGADDAAYIQEAGRKELLDFWTRLVRGVRLVCIEPREDVRDHALLCLQRSLLAADAIVPMPVLCGPAFDQVVFPVLDELLDIAQGQSPKEYRGMEATLRKAMALLSRIFLHFLHHLAGSPGFQPLWLAVLERMERYMRLATSQGRRGGLLYEQLAENIPELLKNMLLVMHSRQVLLPVVAGGGGGGGTGIESGDGGSGITQQSQMSMWDLTWQHVSLIAPNFSPETVLGVQVRVQG</sequence>
<accession>A0A388KXP4</accession>
<dbReference type="InterPro" id="IPR000904">
    <property type="entry name" value="Sec7_dom"/>
</dbReference>
<dbReference type="SUPFAM" id="SSF48425">
    <property type="entry name" value="Sec7 domain"/>
    <property type="match status" value="1"/>
</dbReference>